<reference evidence="7" key="1">
    <citation type="submission" date="2023-06" db="EMBL/GenBank/DDBJ databases">
        <title>Genome-scale phylogeny and comparative genomics of the fungal order Sordariales.</title>
        <authorList>
            <consortium name="Lawrence Berkeley National Laboratory"/>
            <person name="Hensen N."/>
            <person name="Bonometti L."/>
            <person name="Westerberg I."/>
            <person name="Brannstrom I.O."/>
            <person name="Guillou S."/>
            <person name="Cros-Aarteil S."/>
            <person name="Calhoun S."/>
            <person name="Haridas S."/>
            <person name="Kuo A."/>
            <person name="Mondo S."/>
            <person name="Pangilinan J."/>
            <person name="Riley R."/>
            <person name="LaButti K."/>
            <person name="Andreopoulos B."/>
            <person name="Lipzen A."/>
            <person name="Chen C."/>
            <person name="Yanf M."/>
            <person name="Daum C."/>
            <person name="Ng V."/>
            <person name="Clum A."/>
            <person name="Steindorff A."/>
            <person name="Ohm R."/>
            <person name="Martin F."/>
            <person name="Silar P."/>
            <person name="Natvig D."/>
            <person name="Lalanne C."/>
            <person name="Gautier V."/>
            <person name="Ament-velasquez S.L."/>
            <person name="Kruys A."/>
            <person name="Hutchinson M.I."/>
            <person name="Powell A.J."/>
            <person name="Barry K."/>
            <person name="Miller A.N."/>
            <person name="Grigoriev I.V."/>
            <person name="Debuchy R."/>
            <person name="Gladieux P."/>
            <person name="Thoren M.H."/>
            <person name="Johannesson H."/>
        </authorList>
    </citation>
    <scope>NUCLEOTIDE SEQUENCE</scope>
    <source>
        <strain evidence="7">SMH2392-1A</strain>
    </source>
</reference>
<comment type="subcellular location">
    <subcellularLocation>
        <location evidence="1">Mitochondrion</location>
    </subcellularLocation>
</comment>
<name>A0AA40DRA4_9PEZI</name>
<comment type="similarity">
    <text evidence="2">Belongs to the mitochondrion-specific ribosomal protein mL49 family.</text>
</comment>
<evidence type="ECO:0000256" key="5">
    <source>
        <dbReference type="ARBA" id="ARBA00023274"/>
    </source>
</evidence>
<dbReference type="Gene3D" id="3.30.780.10">
    <property type="entry name" value="SUI1-like domain"/>
    <property type="match status" value="1"/>
</dbReference>
<evidence type="ECO:0000313" key="8">
    <source>
        <dbReference type="Proteomes" id="UP001172101"/>
    </source>
</evidence>
<evidence type="ECO:0000256" key="4">
    <source>
        <dbReference type="ARBA" id="ARBA00023128"/>
    </source>
</evidence>
<dbReference type="InterPro" id="IPR007740">
    <property type="entry name" value="Ribosomal_mL49"/>
</dbReference>
<organism evidence="7 8">
    <name type="scientific">Lasiosphaeria miniovina</name>
    <dbReference type="NCBI Taxonomy" id="1954250"/>
    <lineage>
        <taxon>Eukaryota</taxon>
        <taxon>Fungi</taxon>
        <taxon>Dikarya</taxon>
        <taxon>Ascomycota</taxon>
        <taxon>Pezizomycotina</taxon>
        <taxon>Sordariomycetes</taxon>
        <taxon>Sordariomycetidae</taxon>
        <taxon>Sordariales</taxon>
        <taxon>Lasiosphaeriaceae</taxon>
        <taxon>Lasiosphaeria</taxon>
    </lineage>
</organism>
<dbReference type="GO" id="GO:0005762">
    <property type="term" value="C:mitochondrial large ribosomal subunit"/>
    <property type="evidence" value="ECO:0007669"/>
    <property type="project" value="TreeGrafter"/>
</dbReference>
<keyword evidence="5" id="KW-0687">Ribonucleoprotein</keyword>
<dbReference type="GO" id="GO:0006412">
    <property type="term" value="P:translation"/>
    <property type="evidence" value="ECO:0007669"/>
    <property type="project" value="InterPro"/>
</dbReference>
<dbReference type="AlphaFoldDB" id="A0AA40DRA4"/>
<evidence type="ECO:0000313" key="7">
    <source>
        <dbReference type="EMBL" id="KAK0712640.1"/>
    </source>
</evidence>
<keyword evidence="8" id="KW-1185">Reference proteome</keyword>
<sequence>MLRPTTLQRAATPARRLVALPLLTTASTTRCLTTFRAPTIKTPPRLSPAMKTKAQSMWAMAEPADPAVLAAQHALAKRLKEEALANSVAPVAEIEKPPYRVFRTASGNLQVYQERKNRLNTFVTEIRKVGGDPMALKTDLIELLKLEPKRVTYKNVSGKVVVWGAHKEVICKFLESKGC</sequence>
<accession>A0AA40DRA4</accession>
<dbReference type="PANTHER" id="PTHR13477:SF0">
    <property type="entry name" value="LARGE RIBOSOMAL SUBUNIT PROTEIN ML49"/>
    <property type="match status" value="1"/>
</dbReference>
<dbReference type="PANTHER" id="PTHR13477">
    <property type="entry name" value="MITOCHONDRIAL 39S RIBOSOMAL PROTEIN L49"/>
    <property type="match status" value="1"/>
</dbReference>
<keyword evidence="4" id="KW-0496">Mitochondrion</keyword>
<keyword evidence="3 7" id="KW-0689">Ribosomal protein</keyword>
<dbReference type="RefSeq" id="XP_060293963.1">
    <property type="nucleotide sequence ID" value="XM_060442213.1"/>
</dbReference>
<evidence type="ECO:0000256" key="2">
    <source>
        <dbReference type="ARBA" id="ARBA00005677"/>
    </source>
</evidence>
<evidence type="ECO:0000256" key="3">
    <source>
        <dbReference type="ARBA" id="ARBA00022980"/>
    </source>
</evidence>
<proteinExistence type="inferred from homology"/>
<evidence type="ECO:0000256" key="6">
    <source>
        <dbReference type="ARBA" id="ARBA00035191"/>
    </source>
</evidence>
<dbReference type="GeneID" id="85325483"/>
<dbReference type="GO" id="GO:0003735">
    <property type="term" value="F:structural constituent of ribosome"/>
    <property type="evidence" value="ECO:0007669"/>
    <property type="project" value="InterPro"/>
</dbReference>
<protein>
    <recommendedName>
        <fullName evidence="6">Large ribosomal subunit protein mL49</fullName>
    </recommendedName>
</protein>
<comment type="caution">
    <text evidence="7">The sequence shown here is derived from an EMBL/GenBank/DDBJ whole genome shotgun (WGS) entry which is preliminary data.</text>
</comment>
<gene>
    <name evidence="7" type="ORF">B0T26DRAFT_714841</name>
</gene>
<dbReference type="Pfam" id="PF05046">
    <property type="entry name" value="Img2"/>
    <property type="match status" value="1"/>
</dbReference>
<evidence type="ECO:0000256" key="1">
    <source>
        <dbReference type="ARBA" id="ARBA00004173"/>
    </source>
</evidence>
<dbReference type="EMBL" id="JAUIRO010000005">
    <property type="protein sequence ID" value="KAK0712640.1"/>
    <property type="molecule type" value="Genomic_DNA"/>
</dbReference>
<dbReference type="Proteomes" id="UP001172101">
    <property type="component" value="Unassembled WGS sequence"/>
</dbReference>